<name>D4LE37_RUMC1</name>
<sequence>MLEPQCAVPVEPDALDPRNYTLSLLEACREKGLLDDTQCGRIRLGLDRIFAETAAEYTKRASSTIPRTAARQLYDAVLFRCDAYLSRLPLSEGIHLLQQGNMEEISHRGMECILDAFTRCKAIFRQAYAIRCRLPIGAYQYAMEHAFDRFCKGYSARFDPRNDCMGIDYPLLGRQAYALPEEGVWFVGTYYSCLLLENQLCRMVPASALAALFAGYARSYHCEPEDLHISAAELLVNQLLTGILLEAAPLQVLFTERNQLLGMPKPDVPSLQAAFHRRYESIMSPPLLAYAEAYIPRFVWEWSIRDGYQMLANWLVLP</sequence>
<dbReference type="Pfam" id="PF19677">
    <property type="entry name" value="DUF6179"/>
    <property type="match status" value="1"/>
</dbReference>
<protein>
    <submittedName>
        <fullName evidence="1">Uncharacterized protein</fullName>
    </submittedName>
</protein>
<dbReference type="STRING" id="213810.RUM_18290"/>
<reference evidence="1" key="2">
    <citation type="submission" date="2010-03" db="EMBL/GenBank/DDBJ databases">
        <authorList>
            <person name="Pajon A."/>
        </authorList>
    </citation>
    <scope>NUCLEOTIDE SEQUENCE</scope>
    <source>
        <strain evidence="1">Type strain: 18P13</strain>
    </source>
</reference>
<dbReference type="BioCyc" id="RCHA213810:RUM_RS08870-MONOMER"/>
<evidence type="ECO:0000313" key="1">
    <source>
        <dbReference type="EMBL" id="CBL17882.1"/>
    </source>
</evidence>
<proteinExistence type="predicted"/>
<dbReference type="AlphaFoldDB" id="D4LE37"/>
<accession>D4LE37</accession>
<dbReference type="GeneID" id="83156507"/>
<gene>
    <name evidence="1" type="ordered locus">RUM_18290</name>
</gene>
<dbReference type="HOGENOM" id="CLU_874018_0_0_9"/>
<dbReference type="InterPro" id="IPR045751">
    <property type="entry name" value="DUF6179"/>
</dbReference>
<dbReference type="KEGG" id="rch:RUM_18290"/>
<evidence type="ECO:0000313" key="2">
    <source>
        <dbReference type="Proteomes" id="UP000007054"/>
    </source>
</evidence>
<dbReference type="PATRIC" id="fig|213810.4.peg.1725"/>
<organism evidence="1 2">
    <name type="scientific">Ruminococcus champanellensis (strain DSM 18848 / JCM 17042 / KCTC 15320 / 18P13)</name>
    <dbReference type="NCBI Taxonomy" id="213810"/>
    <lineage>
        <taxon>Bacteria</taxon>
        <taxon>Bacillati</taxon>
        <taxon>Bacillota</taxon>
        <taxon>Clostridia</taxon>
        <taxon>Eubacteriales</taxon>
        <taxon>Oscillospiraceae</taxon>
        <taxon>Ruminococcus</taxon>
    </lineage>
</organism>
<dbReference type="Proteomes" id="UP000007054">
    <property type="component" value="Chromosome"/>
</dbReference>
<dbReference type="EMBL" id="FP929052">
    <property type="protein sequence ID" value="CBL17882.1"/>
    <property type="molecule type" value="Genomic_DNA"/>
</dbReference>
<keyword evidence="2" id="KW-1185">Reference proteome</keyword>
<dbReference type="RefSeq" id="WP_015558788.1">
    <property type="nucleotide sequence ID" value="NC_021039.1"/>
</dbReference>
<reference evidence="1" key="1">
    <citation type="submission" date="2010-03" db="EMBL/GenBank/DDBJ databases">
        <title>The genome sequence of Ruminococcus sp. 18P13.</title>
        <authorList>
            <consortium name="metaHIT consortium -- http://www.metahit.eu/"/>
            <person name="Pajon A."/>
            <person name="Turner K."/>
            <person name="Parkhill J."/>
            <person name="Bernalier A."/>
        </authorList>
    </citation>
    <scope>NUCLEOTIDE SEQUENCE [LARGE SCALE GENOMIC DNA]</scope>
    <source>
        <strain evidence="1">Type strain: 18P13</strain>
    </source>
</reference>